<gene>
    <name evidence="2" type="ORF">RF11_05051</name>
</gene>
<feature type="domain" description="JmjC" evidence="1">
    <location>
        <begin position="112"/>
        <end position="256"/>
    </location>
</feature>
<dbReference type="OrthoDB" id="47172at2759"/>
<dbReference type="SUPFAM" id="SSF51197">
    <property type="entry name" value="Clavaminate synthase-like"/>
    <property type="match status" value="1"/>
</dbReference>
<comment type="caution">
    <text evidence="2">The sequence shown here is derived from an EMBL/GenBank/DDBJ whole genome shotgun (WGS) entry which is preliminary data.</text>
</comment>
<dbReference type="EMBL" id="JWZT01001304">
    <property type="protein sequence ID" value="KII72302.1"/>
    <property type="molecule type" value="Genomic_DNA"/>
</dbReference>
<dbReference type="Proteomes" id="UP000031668">
    <property type="component" value="Unassembled WGS sequence"/>
</dbReference>
<dbReference type="Gene3D" id="2.60.120.650">
    <property type="entry name" value="Cupin"/>
    <property type="match status" value="1"/>
</dbReference>
<keyword evidence="3" id="KW-1185">Reference proteome</keyword>
<accession>A0A0C2NE61</accession>
<name>A0A0C2NE61_THEKT</name>
<sequence>MKKVDMRGELLTKDLLVKSTDKMTSPCIFTNFLINQKLESCTVEEMLTLQQKEFISNVHNGSYWADKPLYSEVQGRGKKLNLESMFIEKNGDYYVTYFQPSTSGSSKWKTVRTCGNNDFDDFLAERTDYQDYMNGSVLHNHWISNGKTLSSLHSDPIDTLFVQVQGTKTFRMVPESMLLSLYVDLKQPHKLKHTFSELKAMGVKVYEFEVLPGMAIYMPAWCFHEIESQNEGLNISLTSHYPRATKTLKFSPFQMVNKIRRFWYPKLVRRKRVKFQLDNLTKDAIPFFPWFSAFLKNESFNKDSTHQHKYFITNRLKGKLEPISNESMIKILEYVDGYLTISDLSTLTGLDLDLLLDIFKQLIKDQFIQILFDADDRYNYFYQNIEPKRL</sequence>
<dbReference type="PANTHER" id="PTHR12461">
    <property type="entry name" value="HYPOXIA-INDUCIBLE FACTOR 1 ALPHA INHIBITOR-RELATED"/>
    <property type="match status" value="1"/>
</dbReference>
<evidence type="ECO:0000313" key="2">
    <source>
        <dbReference type="EMBL" id="KII72302.1"/>
    </source>
</evidence>
<protein>
    <recommendedName>
        <fullName evidence="1">JmjC domain-containing protein</fullName>
    </recommendedName>
</protein>
<evidence type="ECO:0000313" key="3">
    <source>
        <dbReference type="Proteomes" id="UP000031668"/>
    </source>
</evidence>
<dbReference type="PANTHER" id="PTHR12461:SF105">
    <property type="entry name" value="HYPOXIA-INDUCIBLE FACTOR 1-ALPHA INHIBITOR"/>
    <property type="match status" value="1"/>
</dbReference>
<dbReference type="PROSITE" id="PS51184">
    <property type="entry name" value="JMJC"/>
    <property type="match status" value="1"/>
</dbReference>
<reference evidence="2 3" key="1">
    <citation type="journal article" date="2014" name="Genome Biol. Evol.">
        <title>The genome of the myxosporean Thelohanellus kitauei shows adaptations to nutrient acquisition within its fish host.</title>
        <authorList>
            <person name="Yang Y."/>
            <person name="Xiong J."/>
            <person name="Zhou Z."/>
            <person name="Huo F."/>
            <person name="Miao W."/>
            <person name="Ran C."/>
            <person name="Liu Y."/>
            <person name="Zhang J."/>
            <person name="Feng J."/>
            <person name="Wang M."/>
            <person name="Wang M."/>
            <person name="Wang L."/>
            <person name="Yao B."/>
        </authorList>
    </citation>
    <scope>NUCLEOTIDE SEQUENCE [LARGE SCALE GENOMIC DNA]</scope>
    <source>
        <strain evidence="2">Wuqing</strain>
    </source>
</reference>
<evidence type="ECO:0000259" key="1">
    <source>
        <dbReference type="PROSITE" id="PS51184"/>
    </source>
</evidence>
<dbReference type="AlphaFoldDB" id="A0A0C2NE61"/>
<dbReference type="InterPro" id="IPR003347">
    <property type="entry name" value="JmjC_dom"/>
</dbReference>
<dbReference type="InterPro" id="IPR041667">
    <property type="entry name" value="Cupin_8"/>
</dbReference>
<dbReference type="Pfam" id="PF13621">
    <property type="entry name" value="Cupin_8"/>
    <property type="match status" value="1"/>
</dbReference>
<dbReference type="SMART" id="SM00558">
    <property type="entry name" value="JmjC"/>
    <property type="match status" value="1"/>
</dbReference>
<organism evidence="2 3">
    <name type="scientific">Thelohanellus kitauei</name>
    <name type="common">Myxosporean</name>
    <dbReference type="NCBI Taxonomy" id="669202"/>
    <lineage>
        <taxon>Eukaryota</taxon>
        <taxon>Metazoa</taxon>
        <taxon>Cnidaria</taxon>
        <taxon>Myxozoa</taxon>
        <taxon>Myxosporea</taxon>
        <taxon>Bivalvulida</taxon>
        <taxon>Platysporina</taxon>
        <taxon>Myxobolidae</taxon>
        <taxon>Thelohanellus</taxon>
    </lineage>
</organism>
<proteinExistence type="predicted"/>